<sequence>MFHDDEFDIFLLEEHSDAQHSVVLTLYIFSFYSAHGSEVVLKIVDRLSDKMQSEKMSGPSSYPEQPPPYSGPAPSHQPMQPYGMQATVVQPTVVPTVIPMVVGQQMSPGAARVTCRSCGMEIITRVESRPTMRTHLFAALLCLIGCWPCVCVPYCVDSCNNADHYCPNCNAYVGSYIN</sequence>
<dbReference type="PROSITE" id="PS51837">
    <property type="entry name" value="LITAF"/>
    <property type="match status" value="1"/>
</dbReference>
<dbReference type="PANTHER" id="PTHR23292:SF14">
    <property type="entry name" value="FI16615P1-RELATED"/>
    <property type="match status" value="1"/>
</dbReference>
<dbReference type="GO" id="GO:0008270">
    <property type="term" value="F:zinc ion binding"/>
    <property type="evidence" value="ECO:0007669"/>
    <property type="project" value="TreeGrafter"/>
</dbReference>
<name>A0A921YZR0_MANSE</name>
<comment type="subcellular location">
    <subcellularLocation>
        <location evidence="2">Endosome membrane</location>
        <topology evidence="2">Peripheral membrane protein</topology>
    </subcellularLocation>
    <subcellularLocation>
        <location evidence="1">Late endosome membrane</location>
    </subcellularLocation>
    <subcellularLocation>
        <location evidence="3">Lysosome membrane</location>
        <topology evidence="3">Peripheral membrane protein</topology>
        <orientation evidence="3">Cytoplasmic side</orientation>
    </subcellularLocation>
</comment>
<dbReference type="InterPro" id="IPR037519">
    <property type="entry name" value="LITAF_fam"/>
</dbReference>
<evidence type="ECO:0000313" key="11">
    <source>
        <dbReference type="Proteomes" id="UP000791440"/>
    </source>
</evidence>
<keyword evidence="6" id="KW-0862">Zinc</keyword>
<evidence type="ECO:0000256" key="3">
    <source>
        <dbReference type="ARBA" id="ARBA00004630"/>
    </source>
</evidence>
<dbReference type="Proteomes" id="UP000791440">
    <property type="component" value="Unassembled WGS sequence"/>
</dbReference>
<evidence type="ECO:0000256" key="2">
    <source>
        <dbReference type="ARBA" id="ARBA00004481"/>
    </source>
</evidence>
<feature type="region of interest" description="Disordered" evidence="8">
    <location>
        <begin position="53"/>
        <end position="76"/>
    </location>
</feature>
<proteinExistence type="inferred from homology"/>
<evidence type="ECO:0000256" key="8">
    <source>
        <dbReference type="SAM" id="MobiDB-lite"/>
    </source>
</evidence>
<comment type="caution">
    <text evidence="10">The sequence shown here is derived from an EMBL/GenBank/DDBJ whole genome shotgun (WGS) entry which is preliminary data.</text>
</comment>
<dbReference type="GO" id="GO:0031902">
    <property type="term" value="C:late endosome membrane"/>
    <property type="evidence" value="ECO:0007669"/>
    <property type="project" value="UniProtKB-SubCell"/>
</dbReference>
<evidence type="ECO:0000256" key="1">
    <source>
        <dbReference type="ARBA" id="ARBA00004414"/>
    </source>
</evidence>
<keyword evidence="5" id="KW-0479">Metal-binding</keyword>
<gene>
    <name evidence="10" type="ORF">O3G_MSEX005320</name>
</gene>
<organism evidence="10 11">
    <name type="scientific">Manduca sexta</name>
    <name type="common">Tobacco hawkmoth</name>
    <name type="synonym">Tobacco hornworm</name>
    <dbReference type="NCBI Taxonomy" id="7130"/>
    <lineage>
        <taxon>Eukaryota</taxon>
        <taxon>Metazoa</taxon>
        <taxon>Ecdysozoa</taxon>
        <taxon>Arthropoda</taxon>
        <taxon>Hexapoda</taxon>
        <taxon>Insecta</taxon>
        <taxon>Pterygota</taxon>
        <taxon>Neoptera</taxon>
        <taxon>Endopterygota</taxon>
        <taxon>Lepidoptera</taxon>
        <taxon>Glossata</taxon>
        <taxon>Ditrysia</taxon>
        <taxon>Bombycoidea</taxon>
        <taxon>Sphingidae</taxon>
        <taxon>Sphinginae</taxon>
        <taxon>Sphingini</taxon>
        <taxon>Manduca</taxon>
    </lineage>
</organism>
<comment type="similarity">
    <text evidence="4">Belongs to the CDIP1/LITAF family.</text>
</comment>
<dbReference type="InterPro" id="IPR006629">
    <property type="entry name" value="LITAF"/>
</dbReference>
<dbReference type="AlphaFoldDB" id="A0A921YZR0"/>
<evidence type="ECO:0000259" key="9">
    <source>
        <dbReference type="PROSITE" id="PS51837"/>
    </source>
</evidence>
<protein>
    <recommendedName>
        <fullName evidence="9">LITAF domain-containing protein</fullName>
    </recommendedName>
</protein>
<evidence type="ECO:0000256" key="6">
    <source>
        <dbReference type="ARBA" id="ARBA00022833"/>
    </source>
</evidence>
<dbReference type="GO" id="GO:0005765">
    <property type="term" value="C:lysosomal membrane"/>
    <property type="evidence" value="ECO:0007669"/>
    <property type="project" value="UniProtKB-SubCell"/>
</dbReference>
<dbReference type="Pfam" id="PF10601">
    <property type="entry name" value="zf-LITAF-like"/>
    <property type="match status" value="1"/>
</dbReference>
<keyword evidence="7" id="KW-0472">Membrane</keyword>
<feature type="domain" description="LITAF" evidence="9">
    <location>
        <begin position="94"/>
        <end position="178"/>
    </location>
</feature>
<evidence type="ECO:0000313" key="10">
    <source>
        <dbReference type="EMBL" id="KAG6448060.1"/>
    </source>
</evidence>
<keyword evidence="11" id="KW-1185">Reference proteome</keyword>
<reference evidence="10" key="1">
    <citation type="journal article" date="2016" name="Insect Biochem. Mol. Biol.">
        <title>Multifaceted biological insights from a draft genome sequence of the tobacco hornworm moth, Manduca sexta.</title>
        <authorList>
            <person name="Kanost M.R."/>
            <person name="Arrese E.L."/>
            <person name="Cao X."/>
            <person name="Chen Y.R."/>
            <person name="Chellapilla S."/>
            <person name="Goldsmith M.R."/>
            <person name="Grosse-Wilde E."/>
            <person name="Heckel D.G."/>
            <person name="Herndon N."/>
            <person name="Jiang H."/>
            <person name="Papanicolaou A."/>
            <person name="Qu J."/>
            <person name="Soulages J.L."/>
            <person name="Vogel H."/>
            <person name="Walters J."/>
            <person name="Waterhouse R.M."/>
            <person name="Ahn S.J."/>
            <person name="Almeida F.C."/>
            <person name="An C."/>
            <person name="Aqrawi P."/>
            <person name="Bretschneider A."/>
            <person name="Bryant W.B."/>
            <person name="Bucks S."/>
            <person name="Chao H."/>
            <person name="Chevignon G."/>
            <person name="Christen J.M."/>
            <person name="Clarke D.F."/>
            <person name="Dittmer N.T."/>
            <person name="Ferguson L.C.F."/>
            <person name="Garavelou S."/>
            <person name="Gordon K.H.J."/>
            <person name="Gunaratna R.T."/>
            <person name="Han Y."/>
            <person name="Hauser F."/>
            <person name="He Y."/>
            <person name="Heidel-Fischer H."/>
            <person name="Hirsh A."/>
            <person name="Hu Y."/>
            <person name="Jiang H."/>
            <person name="Kalra D."/>
            <person name="Klinner C."/>
            <person name="Konig C."/>
            <person name="Kovar C."/>
            <person name="Kroll A.R."/>
            <person name="Kuwar S.S."/>
            <person name="Lee S.L."/>
            <person name="Lehman R."/>
            <person name="Li K."/>
            <person name="Li Z."/>
            <person name="Liang H."/>
            <person name="Lovelace S."/>
            <person name="Lu Z."/>
            <person name="Mansfield J.H."/>
            <person name="McCulloch K.J."/>
            <person name="Mathew T."/>
            <person name="Morton B."/>
            <person name="Muzny D.M."/>
            <person name="Neunemann D."/>
            <person name="Ongeri F."/>
            <person name="Pauchet Y."/>
            <person name="Pu L.L."/>
            <person name="Pyrousis I."/>
            <person name="Rao X.J."/>
            <person name="Redding A."/>
            <person name="Roesel C."/>
            <person name="Sanchez-Gracia A."/>
            <person name="Schaack S."/>
            <person name="Shukla A."/>
            <person name="Tetreau G."/>
            <person name="Wang Y."/>
            <person name="Xiong G.H."/>
            <person name="Traut W."/>
            <person name="Walsh T.K."/>
            <person name="Worley K.C."/>
            <person name="Wu D."/>
            <person name="Wu W."/>
            <person name="Wu Y.Q."/>
            <person name="Zhang X."/>
            <person name="Zou Z."/>
            <person name="Zucker H."/>
            <person name="Briscoe A.D."/>
            <person name="Burmester T."/>
            <person name="Clem R.J."/>
            <person name="Feyereisen R."/>
            <person name="Grimmelikhuijzen C.J.P."/>
            <person name="Hamodrakas S.J."/>
            <person name="Hansson B.S."/>
            <person name="Huguet E."/>
            <person name="Jermiin L.S."/>
            <person name="Lan Q."/>
            <person name="Lehman H.K."/>
            <person name="Lorenzen M."/>
            <person name="Merzendorfer H."/>
            <person name="Michalopoulos I."/>
            <person name="Morton D.B."/>
            <person name="Muthukrishnan S."/>
            <person name="Oakeshott J.G."/>
            <person name="Palmer W."/>
            <person name="Park Y."/>
            <person name="Passarelli A.L."/>
            <person name="Rozas J."/>
            <person name="Schwartz L.M."/>
            <person name="Smith W."/>
            <person name="Southgate A."/>
            <person name="Vilcinskas A."/>
            <person name="Vogt R."/>
            <person name="Wang P."/>
            <person name="Werren J."/>
            <person name="Yu X.Q."/>
            <person name="Zhou J.J."/>
            <person name="Brown S.J."/>
            <person name="Scherer S.E."/>
            <person name="Richards S."/>
            <person name="Blissard G.W."/>
        </authorList>
    </citation>
    <scope>NUCLEOTIDE SEQUENCE</scope>
</reference>
<dbReference type="SMART" id="SM00714">
    <property type="entry name" value="LITAF"/>
    <property type="match status" value="1"/>
</dbReference>
<evidence type="ECO:0000256" key="4">
    <source>
        <dbReference type="ARBA" id="ARBA00005975"/>
    </source>
</evidence>
<evidence type="ECO:0000256" key="7">
    <source>
        <dbReference type="ARBA" id="ARBA00023136"/>
    </source>
</evidence>
<accession>A0A921YZR0</accession>
<reference evidence="10" key="2">
    <citation type="submission" date="2020-12" db="EMBL/GenBank/DDBJ databases">
        <authorList>
            <person name="Kanost M."/>
        </authorList>
    </citation>
    <scope>NUCLEOTIDE SEQUENCE</scope>
</reference>
<dbReference type="EMBL" id="JH668352">
    <property type="protein sequence ID" value="KAG6448060.1"/>
    <property type="molecule type" value="Genomic_DNA"/>
</dbReference>
<dbReference type="PANTHER" id="PTHR23292">
    <property type="entry name" value="LIPOPOLYSACCHARIDE-INDUCED TUMOR NECROSIS FACTOR-ALPHA FACTOR"/>
    <property type="match status" value="1"/>
</dbReference>
<evidence type="ECO:0000256" key="5">
    <source>
        <dbReference type="ARBA" id="ARBA00022723"/>
    </source>
</evidence>